<reference evidence="2" key="1">
    <citation type="journal article" date="2023" name="Front. Plant Sci.">
        <title>Chromosomal-level genome assembly of Melastoma candidum provides insights into trichome evolution.</title>
        <authorList>
            <person name="Zhong Y."/>
            <person name="Wu W."/>
            <person name="Sun C."/>
            <person name="Zou P."/>
            <person name="Liu Y."/>
            <person name="Dai S."/>
            <person name="Zhou R."/>
        </authorList>
    </citation>
    <scope>NUCLEOTIDE SEQUENCE [LARGE SCALE GENOMIC DNA]</scope>
</reference>
<comment type="caution">
    <text evidence="1">The sequence shown here is derived from an EMBL/GenBank/DDBJ whole genome shotgun (WGS) entry which is preliminary data.</text>
</comment>
<name>A0ACB9S9D8_9MYRT</name>
<protein>
    <submittedName>
        <fullName evidence="1">Uncharacterized protein</fullName>
    </submittedName>
</protein>
<accession>A0ACB9S9D8</accession>
<keyword evidence="2" id="KW-1185">Reference proteome</keyword>
<gene>
    <name evidence="1" type="ORF">MLD38_004562</name>
</gene>
<organism evidence="1 2">
    <name type="scientific">Melastoma candidum</name>
    <dbReference type="NCBI Taxonomy" id="119954"/>
    <lineage>
        <taxon>Eukaryota</taxon>
        <taxon>Viridiplantae</taxon>
        <taxon>Streptophyta</taxon>
        <taxon>Embryophyta</taxon>
        <taxon>Tracheophyta</taxon>
        <taxon>Spermatophyta</taxon>
        <taxon>Magnoliopsida</taxon>
        <taxon>eudicotyledons</taxon>
        <taxon>Gunneridae</taxon>
        <taxon>Pentapetalae</taxon>
        <taxon>rosids</taxon>
        <taxon>malvids</taxon>
        <taxon>Myrtales</taxon>
        <taxon>Melastomataceae</taxon>
        <taxon>Melastomatoideae</taxon>
        <taxon>Melastomateae</taxon>
        <taxon>Melastoma</taxon>
    </lineage>
</organism>
<dbReference type="EMBL" id="CM042881">
    <property type="protein sequence ID" value="KAI4386646.1"/>
    <property type="molecule type" value="Genomic_DNA"/>
</dbReference>
<sequence length="71" mass="8411">MGGTKSWLRRRCAEALKELRPRNSKSTLVKHTDPRNKICDDLYFMESRCGKTYFSQEARNTTVNWPLKIYL</sequence>
<evidence type="ECO:0000313" key="1">
    <source>
        <dbReference type="EMBL" id="KAI4386646.1"/>
    </source>
</evidence>
<proteinExistence type="predicted"/>
<evidence type="ECO:0000313" key="2">
    <source>
        <dbReference type="Proteomes" id="UP001057402"/>
    </source>
</evidence>
<dbReference type="Proteomes" id="UP001057402">
    <property type="component" value="Chromosome 2"/>
</dbReference>